<comment type="cofactor">
    <cofactor evidence="1">
        <name>FAD</name>
        <dbReference type="ChEBI" id="CHEBI:57692"/>
    </cofactor>
</comment>
<dbReference type="InterPro" id="IPR023753">
    <property type="entry name" value="FAD/NAD-binding_dom"/>
</dbReference>
<evidence type="ECO:0000256" key="1">
    <source>
        <dbReference type="ARBA" id="ARBA00001974"/>
    </source>
</evidence>
<evidence type="ECO:0000256" key="4">
    <source>
        <dbReference type="ARBA" id="ARBA00022827"/>
    </source>
</evidence>
<evidence type="ECO:0000313" key="6">
    <source>
        <dbReference type="EMBL" id="KAA0256869.1"/>
    </source>
</evidence>
<dbReference type="Proteomes" id="UP000322876">
    <property type="component" value="Unassembled WGS sequence"/>
</dbReference>
<keyword evidence="4" id="KW-0274">FAD</keyword>
<dbReference type="Gene3D" id="3.30.390.30">
    <property type="match status" value="1"/>
</dbReference>
<reference evidence="6 7" key="1">
    <citation type="submission" date="2019-06" db="EMBL/GenBank/DDBJ databases">
        <title>Genomic insights into carbon and energy metabolism of Deferribacter autotrophicus revealed new metabolic traits in the phylum Deferribacteres.</title>
        <authorList>
            <person name="Slobodkin A.I."/>
            <person name="Slobodkina G.B."/>
            <person name="Allioux M."/>
            <person name="Alain K."/>
            <person name="Jebbar M."/>
            <person name="Shadrin V."/>
            <person name="Kublanov I.V."/>
            <person name="Toshchakov S.V."/>
            <person name="Bonch-Osmolovskaya E.A."/>
        </authorList>
    </citation>
    <scope>NUCLEOTIDE SEQUENCE [LARGE SCALE GENOMIC DNA]</scope>
    <source>
        <strain evidence="6 7">SL50</strain>
    </source>
</reference>
<dbReference type="AlphaFoldDB" id="A0A5A8F5G4"/>
<dbReference type="InterPro" id="IPR050260">
    <property type="entry name" value="FAD-bd_OxRdtase"/>
</dbReference>
<keyword evidence="7" id="KW-1185">Reference proteome</keyword>
<dbReference type="SUPFAM" id="SSF51905">
    <property type="entry name" value="FAD/NAD(P)-binding domain"/>
    <property type="match status" value="2"/>
</dbReference>
<evidence type="ECO:0000313" key="7">
    <source>
        <dbReference type="Proteomes" id="UP000322876"/>
    </source>
</evidence>
<sequence>MKIVTIGTGMAASEFVEKLRHNGYRDEIVMIGNEEFPPYSPCVLPFFLAGEPLETVYWKGQDFYKRYNVTTRLGHAVVKVDTESRRIYLDNGMTETYDMLFFATGGKSWYPRPEWLEIHGVFGFKTLTDMLAIDSYIRENNIDRVVVFGGGFIGVDAALSLWHRGLKVTLVHRNTRVLSQMTDQEGGAFATKKLIEITGIDIRLQTVVSDIIEEAGQLKSVKLSNGESVDTKLMIVAIGVSPNSEPLTGDDSGVKVDENLKADSNIYVAGDVAVTPHAITGKSGIYATYPNAMMQARTAVRNIIYGKTKYEGSINTNVLKKHINFPIISAGAFEGEAITWQNNDLFRRVYLKNGKINGYQLIGDTRISGYIYNLYRSQTRVEGIIKEILSDNKGDCYYRRMMGFNT</sequence>
<dbReference type="InterPro" id="IPR036188">
    <property type="entry name" value="FAD/NAD-bd_sf"/>
</dbReference>
<evidence type="ECO:0000259" key="5">
    <source>
        <dbReference type="Pfam" id="PF07992"/>
    </source>
</evidence>
<gene>
    <name evidence="6" type="ORF">FHQ18_12140</name>
</gene>
<evidence type="ECO:0000256" key="3">
    <source>
        <dbReference type="ARBA" id="ARBA00022630"/>
    </source>
</evidence>
<dbReference type="InterPro" id="IPR016156">
    <property type="entry name" value="FAD/NAD-linked_Rdtase_dimer_sf"/>
</dbReference>
<dbReference type="RefSeq" id="WP_149267448.1">
    <property type="nucleotide sequence ID" value="NZ_VFJB01000010.1"/>
</dbReference>
<comment type="similarity">
    <text evidence="2">Belongs to the FAD-dependent oxidoreductase family.</text>
</comment>
<proteinExistence type="inferred from homology"/>
<protein>
    <submittedName>
        <fullName evidence="6">NAD(P)/FAD-dependent oxidoreductase</fullName>
    </submittedName>
</protein>
<dbReference type="GO" id="GO:0016491">
    <property type="term" value="F:oxidoreductase activity"/>
    <property type="evidence" value="ECO:0007669"/>
    <property type="project" value="InterPro"/>
</dbReference>
<dbReference type="PRINTS" id="PR00411">
    <property type="entry name" value="PNDRDTASEI"/>
</dbReference>
<dbReference type="Gene3D" id="3.50.50.60">
    <property type="entry name" value="FAD/NAD(P)-binding domain"/>
    <property type="match status" value="2"/>
</dbReference>
<dbReference type="PANTHER" id="PTHR43429">
    <property type="entry name" value="PYRIDINE NUCLEOTIDE-DISULFIDE OXIDOREDUCTASE DOMAIN-CONTAINING"/>
    <property type="match status" value="1"/>
</dbReference>
<dbReference type="OrthoDB" id="9769238at2"/>
<accession>A0A5A8F5G4</accession>
<feature type="domain" description="FAD/NAD(P)-binding" evidence="5">
    <location>
        <begin position="1"/>
        <end position="296"/>
    </location>
</feature>
<comment type="caution">
    <text evidence="6">The sequence shown here is derived from an EMBL/GenBank/DDBJ whole genome shotgun (WGS) entry which is preliminary data.</text>
</comment>
<dbReference type="EMBL" id="VFJB01000010">
    <property type="protein sequence ID" value="KAA0256869.1"/>
    <property type="molecule type" value="Genomic_DNA"/>
</dbReference>
<name>A0A5A8F5G4_9BACT</name>
<dbReference type="PANTHER" id="PTHR43429:SF3">
    <property type="entry name" value="NITRITE REDUCTASE [NAD(P)H]"/>
    <property type="match status" value="1"/>
</dbReference>
<organism evidence="6 7">
    <name type="scientific">Deferribacter autotrophicus</name>
    <dbReference type="NCBI Taxonomy" id="500465"/>
    <lineage>
        <taxon>Bacteria</taxon>
        <taxon>Pseudomonadati</taxon>
        <taxon>Deferribacterota</taxon>
        <taxon>Deferribacteres</taxon>
        <taxon>Deferribacterales</taxon>
        <taxon>Deferribacteraceae</taxon>
        <taxon>Deferribacter</taxon>
    </lineage>
</organism>
<dbReference type="Pfam" id="PF07992">
    <property type="entry name" value="Pyr_redox_2"/>
    <property type="match status" value="1"/>
</dbReference>
<keyword evidence="3" id="KW-0285">Flavoprotein</keyword>
<evidence type="ECO:0000256" key="2">
    <source>
        <dbReference type="ARBA" id="ARBA00006442"/>
    </source>
</evidence>